<evidence type="ECO:0000259" key="1">
    <source>
        <dbReference type="PROSITE" id="PS50181"/>
    </source>
</evidence>
<accession>A0A2G4SQB2</accession>
<organism evidence="2 3">
    <name type="scientific">Rhizopus microsporus ATCC 52813</name>
    <dbReference type="NCBI Taxonomy" id="1340429"/>
    <lineage>
        <taxon>Eukaryota</taxon>
        <taxon>Fungi</taxon>
        <taxon>Fungi incertae sedis</taxon>
        <taxon>Mucoromycota</taxon>
        <taxon>Mucoromycotina</taxon>
        <taxon>Mucoromycetes</taxon>
        <taxon>Mucorales</taxon>
        <taxon>Mucorineae</taxon>
        <taxon>Rhizopodaceae</taxon>
        <taxon>Rhizopus</taxon>
    </lineage>
</organism>
<name>A0A2G4SQB2_RHIZD</name>
<sequence>MLSLLPSEILFHIFSFLTYDEVYQLRSVCRKFQWMGEYHIYQQIKALNQTVVLKLDERRNICVKLMANSYDPINRVIEFMPVENEVVSLANTGKRFAYHKLLKVHFSLWNESSHTKLPLEHLEPQDQALFLYHYAYNSSIEKIYELPPWNNSQGNKSTRYLGDKGFILCLSYQQPKTNLSPSISPVIASLPTSFYGYPTSPAATSPIPPAPNLDVKWIRVTLDWVLSGLKPSIPTTQIYEHSFIRLNQLLAKEGCFKYDPLSEPVLDYIIRQQDNSKMELPQTLLNFVHTHTHECHTRLSRLQHMLEGAGVDAQVLWKYTFAKSFVVGNGSLLGEEDVVRRIQDSEEEWRQKKLSFVRKLKVNLVNY</sequence>
<evidence type="ECO:0000313" key="2">
    <source>
        <dbReference type="EMBL" id="PHZ10922.1"/>
    </source>
</evidence>
<dbReference type="InterPro" id="IPR036047">
    <property type="entry name" value="F-box-like_dom_sf"/>
</dbReference>
<reference evidence="2 3" key="1">
    <citation type="journal article" date="2016" name="Proc. Natl. Acad. Sci. U.S.A.">
        <title>Lipid metabolic changes in an early divergent fungus govern the establishment of a mutualistic symbiosis with endobacteria.</title>
        <authorList>
            <person name="Lastovetsky O.A."/>
            <person name="Gaspar M.L."/>
            <person name="Mondo S.J."/>
            <person name="LaButti K.M."/>
            <person name="Sandor L."/>
            <person name="Grigoriev I.V."/>
            <person name="Henry S.A."/>
            <person name="Pawlowska T.E."/>
        </authorList>
    </citation>
    <scope>NUCLEOTIDE SEQUENCE [LARGE SCALE GENOMIC DNA]</scope>
    <source>
        <strain evidence="2 3">ATCC 52813</strain>
    </source>
</reference>
<dbReference type="STRING" id="1340429.A0A2G4SQB2"/>
<proteinExistence type="predicted"/>
<dbReference type="GeneID" id="35443342"/>
<dbReference type="Pfam" id="PF12937">
    <property type="entry name" value="F-box-like"/>
    <property type="match status" value="1"/>
</dbReference>
<protein>
    <recommendedName>
        <fullName evidence="1">F-box domain-containing protein</fullName>
    </recommendedName>
</protein>
<dbReference type="InterPro" id="IPR001810">
    <property type="entry name" value="F-box_dom"/>
</dbReference>
<dbReference type="Gene3D" id="1.20.1280.50">
    <property type="match status" value="1"/>
</dbReference>
<dbReference type="RefSeq" id="XP_023464630.1">
    <property type="nucleotide sequence ID" value="XM_023612353.1"/>
</dbReference>
<evidence type="ECO:0000313" key="3">
    <source>
        <dbReference type="Proteomes" id="UP000242254"/>
    </source>
</evidence>
<gene>
    <name evidence="2" type="ORF">RHIMIDRAFT_27285</name>
</gene>
<dbReference type="Proteomes" id="UP000242254">
    <property type="component" value="Unassembled WGS sequence"/>
</dbReference>
<dbReference type="PROSITE" id="PS50181">
    <property type="entry name" value="FBOX"/>
    <property type="match status" value="1"/>
</dbReference>
<dbReference type="EMBL" id="KZ303853">
    <property type="protein sequence ID" value="PHZ10922.1"/>
    <property type="molecule type" value="Genomic_DNA"/>
</dbReference>
<keyword evidence="3" id="KW-1185">Reference proteome</keyword>
<dbReference type="AlphaFoldDB" id="A0A2G4SQB2"/>
<dbReference type="SUPFAM" id="SSF81383">
    <property type="entry name" value="F-box domain"/>
    <property type="match status" value="1"/>
</dbReference>
<feature type="domain" description="F-box" evidence="1">
    <location>
        <begin position="1"/>
        <end position="44"/>
    </location>
</feature>